<reference evidence="2 3" key="1">
    <citation type="submission" date="2016-09" db="EMBL/GenBank/DDBJ databases">
        <title>Chromobacterium muskegensis sp. nov., an insecticidal bacterium isolated from Sphagnum bogs.</title>
        <authorList>
            <person name="Sparks M.E."/>
            <person name="Blackburn M.B."/>
            <person name="Gundersen-Rindal D.E."/>
            <person name="Mitchell A."/>
            <person name="Farrar R."/>
            <person name="Kuhar D."/>
        </authorList>
    </citation>
    <scope>NUCLEOTIDE SEQUENCE [LARGE SCALE GENOMIC DNA]</scope>
    <source>
        <strain evidence="2 3">37-2</strain>
    </source>
</reference>
<dbReference type="SUPFAM" id="SSF56524">
    <property type="entry name" value="Oxidoreductase molybdopterin-binding domain"/>
    <property type="match status" value="1"/>
</dbReference>
<sequence>MGMAMRKALWVLIGLFLSACALANADPVVLTVSGKIGRFTDAKRGVYQFRDSDLARMRQVSFTTTTSWTPSVTFSGPLVRDILARVDAKGATVRVLAINYYRYDISVAELVRGKVVLARRIDNKPFDVAHYGPLWLMYPLSDMSDADKGPPLDAKLVWQVEAMEVM</sequence>
<evidence type="ECO:0000256" key="1">
    <source>
        <dbReference type="SAM" id="SignalP"/>
    </source>
</evidence>
<gene>
    <name evidence="2" type="ORF">BI347_17345</name>
</gene>
<evidence type="ECO:0008006" key="4">
    <source>
        <dbReference type="Google" id="ProtNLM"/>
    </source>
</evidence>
<feature type="chain" id="PRO_5013204306" description="Oxidoreductase" evidence="1">
    <location>
        <begin position="24"/>
        <end position="166"/>
    </location>
</feature>
<dbReference type="STRING" id="1903179.BI347_17345"/>
<name>A0A1S1WWA3_9NEIS</name>
<dbReference type="AlphaFoldDB" id="A0A1S1WWA3"/>
<accession>A0A1S1WWA3</accession>
<evidence type="ECO:0000313" key="3">
    <source>
        <dbReference type="Proteomes" id="UP000180088"/>
    </source>
</evidence>
<evidence type="ECO:0000313" key="2">
    <source>
        <dbReference type="EMBL" id="OHX11436.1"/>
    </source>
</evidence>
<protein>
    <recommendedName>
        <fullName evidence="4">Oxidoreductase</fullName>
    </recommendedName>
</protein>
<comment type="caution">
    <text evidence="2">The sequence shown here is derived from an EMBL/GenBank/DDBJ whole genome shotgun (WGS) entry which is preliminary data.</text>
</comment>
<dbReference type="Proteomes" id="UP000180088">
    <property type="component" value="Unassembled WGS sequence"/>
</dbReference>
<dbReference type="Gene3D" id="3.90.420.10">
    <property type="entry name" value="Oxidoreductase, molybdopterin-binding domain"/>
    <property type="match status" value="1"/>
</dbReference>
<dbReference type="EMBL" id="MKCS01000002">
    <property type="protein sequence ID" value="OHX11436.1"/>
    <property type="molecule type" value="Genomic_DNA"/>
</dbReference>
<proteinExistence type="predicted"/>
<keyword evidence="1" id="KW-0732">Signal</keyword>
<organism evidence="2 3">
    <name type="scientific">Chromobacterium sphagni</name>
    <dbReference type="NCBI Taxonomy" id="1903179"/>
    <lineage>
        <taxon>Bacteria</taxon>
        <taxon>Pseudomonadati</taxon>
        <taxon>Pseudomonadota</taxon>
        <taxon>Betaproteobacteria</taxon>
        <taxon>Neisseriales</taxon>
        <taxon>Chromobacteriaceae</taxon>
        <taxon>Chromobacterium</taxon>
    </lineage>
</organism>
<dbReference type="InterPro" id="IPR036374">
    <property type="entry name" value="OxRdtase_Mopterin-bd_sf"/>
</dbReference>
<dbReference type="PROSITE" id="PS51257">
    <property type="entry name" value="PROKAR_LIPOPROTEIN"/>
    <property type="match status" value="1"/>
</dbReference>
<feature type="signal peptide" evidence="1">
    <location>
        <begin position="1"/>
        <end position="23"/>
    </location>
</feature>